<dbReference type="RefSeq" id="WP_075376025.1">
    <property type="nucleotide sequence ID" value="NZ_MSKJ01000003.1"/>
</dbReference>
<dbReference type="AlphaFoldDB" id="A0A1Q8VD57"/>
<feature type="domain" description="NAD(P)-binding" evidence="1">
    <location>
        <begin position="8"/>
        <end position="197"/>
    </location>
</feature>
<proteinExistence type="predicted"/>
<dbReference type="InterPro" id="IPR036291">
    <property type="entry name" value="NAD(P)-bd_dom_sf"/>
</dbReference>
<evidence type="ECO:0000313" key="3">
    <source>
        <dbReference type="Proteomes" id="UP000186857"/>
    </source>
</evidence>
<sequence>MSRIVMIGGHGKVALLASPLLVDAGHEVVSLIRNPDHSADVAATGATPLVLSVEEADVAELTRVFAGADAIVWSAGAGGKGGPERTDAVDRAAAIRSMEAAAAAGVTRYVMVSFLTAYGEVPDDHPLRAYAIAKIAADRHLQTTDLAWTILGPGLLTLDEPTGAITVARVPKGTPTSKAPTSRGNVAHVIAAVLAEPASFGKVIPFYDGDTPIAQAVADVPQEYADLS</sequence>
<evidence type="ECO:0000259" key="1">
    <source>
        <dbReference type="Pfam" id="PF13460"/>
    </source>
</evidence>
<dbReference type="OrthoDB" id="4248066at2"/>
<dbReference type="InterPro" id="IPR016040">
    <property type="entry name" value="NAD(P)-bd_dom"/>
</dbReference>
<dbReference type="Gene3D" id="3.40.50.720">
    <property type="entry name" value="NAD(P)-binding Rossmann-like Domain"/>
    <property type="match status" value="1"/>
</dbReference>
<protein>
    <submittedName>
        <fullName evidence="2">NAD-dependent dehydratase</fullName>
    </submittedName>
</protein>
<name>A0A1Q8VD57_9ACTO</name>
<reference evidence="2 3" key="1">
    <citation type="submission" date="2016-12" db="EMBL/GenBank/DDBJ databases">
        <title>Genomic Comparison of strains in the 'Actinomyces naeslundii' Group.</title>
        <authorList>
            <person name="Mughal S.R."/>
            <person name="Do T."/>
            <person name="Gilbert S.C."/>
            <person name="Witherden E.A."/>
            <person name="Didelot X."/>
            <person name="Beighton D."/>
        </authorList>
    </citation>
    <scope>NUCLEOTIDE SEQUENCE [LARGE SCALE GENOMIC DNA]</scope>
    <source>
        <strain evidence="2 3">CCUG 33920</strain>
    </source>
</reference>
<dbReference type="EMBL" id="MSKJ01000003">
    <property type="protein sequence ID" value="OLO46007.1"/>
    <property type="molecule type" value="Genomic_DNA"/>
</dbReference>
<dbReference type="Pfam" id="PF13460">
    <property type="entry name" value="NAD_binding_10"/>
    <property type="match status" value="1"/>
</dbReference>
<dbReference type="CDD" id="cd05243">
    <property type="entry name" value="SDR_a5"/>
    <property type="match status" value="1"/>
</dbReference>
<comment type="caution">
    <text evidence="2">The sequence shown here is derived from an EMBL/GenBank/DDBJ whole genome shotgun (WGS) entry which is preliminary data.</text>
</comment>
<evidence type="ECO:0000313" key="2">
    <source>
        <dbReference type="EMBL" id="OLO46007.1"/>
    </source>
</evidence>
<dbReference type="SUPFAM" id="SSF51735">
    <property type="entry name" value="NAD(P)-binding Rossmann-fold domains"/>
    <property type="match status" value="1"/>
</dbReference>
<dbReference type="PANTHER" id="PTHR15020:SF50">
    <property type="entry name" value="UPF0659 PROTEIN YMR090W"/>
    <property type="match status" value="1"/>
</dbReference>
<gene>
    <name evidence="2" type="ORF">BKH29_01815</name>
</gene>
<accession>A0A1Q8VD57</accession>
<dbReference type="Proteomes" id="UP000186857">
    <property type="component" value="Unassembled WGS sequence"/>
</dbReference>
<organism evidence="2 3">
    <name type="scientific">Actinomyces oris</name>
    <dbReference type="NCBI Taxonomy" id="544580"/>
    <lineage>
        <taxon>Bacteria</taxon>
        <taxon>Bacillati</taxon>
        <taxon>Actinomycetota</taxon>
        <taxon>Actinomycetes</taxon>
        <taxon>Actinomycetales</taxon>
        <taxon>Actinomycetaceae</taxon>
        <taxon>Actinomyces</taxon>
    </lineage>
</organism>
<dbReference type="PANTHER" id="PTHR15020">
    <property type="entry name" value="FLAVIN REDUCTASE-RELATED"/>
    <property type="match status" value="1"/>
</dbReference>